<feature type="compositionally biased region" description="Basic residues" evidence="5">
    <location>
        <begin position="74"/>
        <end position="84"/>
    </location>
</feature>
<evidence type="ECO:0000256" key="5">
    <source>
        <dbReference type="SAM" id="MobiDB-lite"/>
    </source>
</evidence>
<dbReference type="EMBL" id="BGPR01000031">
    <property type="protein sequence ID" value="GBL83087.1"/>
    <property type="molecule type" value="Genomic_DNA"/>
</dbReference>
<gene>
    <name evidence="7" type="ORF">AVEN_165311_1</name>
</gene>
<dbReference type="PROSITE" id="PS51083">
    <property type="entry name" value="ZF_HIT"/>
    <property type="match status" value="1"/>
</dbReference>
<dbReference type="Pfam" id="PF04438">
    <property type="entry name" value="zf-HIT"/>
    <property type="match status" value="1"/>
</dbReference>
<evidence type="ECO:0000259" key="6">
    <source>
        <dbReference type="PROSITE" id="PS51083"/>
    </source>
</evidence>
<dbReference type="AlphaFoldDB" id="A0A4Y2AU94"/>
<keyword evidence="8" id="KW-1185">Reference proteome</keyword>
<dbReference type="PANTHER" id="PTHR13093">
    <property type="entry name" value="ZINC FINGER HIT DOMAIN CONTAINING PROTEIN 1"/>
    <property type="match status" value="1"/>
</dbReference>
<sequence>MAEQKPSSSRKRYVLDEATRFQRKIDVLTRLLKNNHGKEDPDGPISKPKRKDSRISYCDSSTDDGGNTDEESKGKKKVRGKKGKKLDEKRKWKGAMTFEDWIRITPETFDEEDGINYFTAQAPPSKYPDKHYCNVCGFKAPYTCVECGIRFCSVKCFKIHKDTRIEGNYFNTVKFKRNDRVQPLALISDAIKVHDESVSINPTTLLLIIYITKQSDELENVLTFELCPFPLPLFDEAVMRKGTKSSLYKAFKPCTQNFNAESGVYFIDGGYLLQRVIWKRGSTFPSICDNYVTYVCTKYKSTALVIFYGYPENETVGGTKCAEWARRTQKQMSSEVMFDEMMIRTVS</sequence>
<organism evidence="7 8">
    <name type="scientific">Araneus ventricosus</name>
    <name type="common">Orbweaver spider</name>
    <name type="synonym">Epeira ventricosa</name>
    <dbReference type="NCBI Taxonomy" id="182803"/>
    <lineage>
        <taxon>Eukaryota</taxon>
        <taxon>Metazoa</taxon>
        <taxon>Ecdysozoa</taxon>
        <taxon>Arthropoda</taxon>
        <taxon>Chelicerata</taxon>
        <taxon>Arachnida</taxon>
        <taxon>Araneae</taxon>
        <taxon>Araneomorphae</taxon>
        <taxon>Entelegynae</taxon>
        <taxon>Araneoidea</taxon>
        <taxon>Araneidae</taxon>
        <taxon>Araneus</taxon>
    </lineage>
</organism>
<dbReference type="GO" id="GO:0005634">
    <property type="term" value="C:nucleus"/>
    <property type="evidence" value="ECO:0007669"/>
    <property type="project" value="UniProtKB-ARBA"/>
</dbReference>
<feature type="domain" description="HIT-type" evidence="6">
    <location>
        <begin position="133"/>
        <end position="165"/>
    </location>
</feature>
<dbReference type="CDD" id="cd21437">
    <property type="entry name" value="zf-HIT_ZNHIT1_like"/>
    <property type="match status" value="1"/>
</dbReference>
<dbReference type="SUPFAM" id="SSF144232">
    <property type="entry name" value="HIT/MYND zinc finger-like"/>
    <property type="match status" value="1"/>
</dbReference>
<accession>A0A4Y2AU94</accession>
<proteinExistence type="predicted"/>
<evidence type="ECO:0000256" key="3">
    <source>
        <dbReference type="ARBA" id="ARBA00022833"/>
    </source>
</evidence>
<evidence type="ECO:0000313" key="8">
    <source>
        <dbReference type="Proteomes" id="UP000499080"/>
    </source>
</evidence>
<evidence type="ECO:0000256" key="1">
    <source>
        <dbReference type="ARBA" id="ARBA00022723"/>
    </source>
</evidence>
<dbReference type="GO" id="GO:0008270">
    <property type="term" value="F:zinc ion binding"/>
    <property type="evidence" value="ECO:0007669"/>
    <property type="project" value="UniProtKB-UniRule"/>
</dbReference>
<dbReference type="Gene3D" id="3.30.60.190">
    <property type="match status" value="1"/>
</dbReference>
<name>A0A4Y2AU94_ARAVE</name>
<dbReference type="GO" id="GO:0006338">
    <property type="term" value="P:chromatin remodeling"/>
    <property type="evidence" value="ECO:0007669"/>
    <property type="project" value="InterPro"/>
</dbReference>
<evidence type="ECO:0000256" key="4">
    <source>
        <dbReference type="PROSITE-ProRule" id="PRU00453"/>
    </source>
</evidence>
<evidence type="ECO:0000256" key="2">
    <source>
        <dbReference type="ARBA" id="ARBA00022771"/>
    </source>
</evidence>
<feature type="region of interest" description="Disordered" evidence="5">
    <location>
        <begin position="32"/>
        <end position="86"/>
    </location>
</feature>
<dbReference type="InterPro" id="IPR039723">
    <property type="entry name" value="Vps71/ZNHIT1"/>
</dbReference>
<keyword evidence="3" id="KW-0862">Zinc</keyword>
<protein>
    <recommendedName>
        <fullName evidence="6">HIT-type domain-containing protein</fullName>
    </recommendedName>
</protein>
<dbReference type="OrthoDB" id="74807at2759"/>
<evidence type="ECO:0000313" key="7">
    <source>
        <dbReference type="EMBL" id="GBL83087.1"/>
    </source>
</evidence>
<keyword evidence="1" id="KW-0479">Metal-binding</keyword>
<reference evidence="7 8" key="1">
    <citation type="journal article" date="2019" name="Sci. Rep.">
        <title>Orb-weaving spider Araneus ventricosus genome elucidates the spidroin gene catalogue.</title>
        <authorList>
            <person name="Kono N."/>
            <person name="Nakamura H."/>
            <person name="Ohtoshi R."/>
            <person name="Moran D.A.P."/>
            <person name="Shinohara A."/>
            <person name="Yoshida Y."/>
            <person name="Fujiwara M."/>
            <person name="Mori M."/>
            <person name="Tomita M."/>
            <person name="Arakawa K."/>
        </authorList>
    </citation>
    <scope>NUCLEOTIDE SEQUENCE [LARGE SCALE GENOMIC DNA]</scope>
</reference>
<dbReference type="InterPro" id="IPR007529">
    <property type="entry name" value="Znf_HIT"/>
</dbReference>
<dbReference type="Proteomes" id="UP000499080">
    <property type="component" value="Unassembled WGS sequence"/>
</dbReference>
<comment type="caution">
    <text evidence="7">The sequence shown here is derived from an EMBL/GenBank/DDBJ whole genome shotgun (WGS) entry which is preliminary data.</text>
</comment>
<keyword evidence="2 4" id="KW-0863">Zinc-finger</keyword>